<dbReference type="Proteomes" id="UP000639775">
    <property type="component" value="Unassembled WGS sequence"/>
</dbReference>
<dbReference type="AlphaFoldDB" id="A0A967BCK5"/>
<protein>
    <submittedName>
        <fullName evidence="1">Uncharacterized protein</fullName>
    </submittedName>
</protein>
<dbReference type="RefSeq" id="WP_167193229.1">
    <property type="nucleotide sequence ID" value="NZ_JAAORB010000003.1"/>
</dbReference>
<dbReference type="EMBL" id="JAAORB010000003">
    <property type="protein sequence ID" value="NHQ73421.1"/>
    <property type="molecule type" value="Genomic_DNA"/>
</dbReference>
<keyword evidence="2" id="KW-1185">Reference proteome</keyword>
<accession>A0A967BCK5</accession>
<evidence type="ECO:0000313" key="2">
    <source>
        <dbReference type="Proteomes" id="UP000639775"/>
    </source>
</evidence>
<reference evidence="1" key="1">
    <citation type="submission" date="2020-03" db="EMBL/GenBank/DDBJ databases">
        <title>Roseovarius gahaiensis sp. nov., isolated from Gahai Saline Lake, China.</title>
        <authorList>
            <person name="Sun X."/>
        </authorList>
    </citation>
    <scope>NUCLEOTIDE SEQUENCE</scope>
    <source>
        <strain evidence="1">GH877</strain>
    </source>
</reference>
<sequence>MQTYGVVIGFEYRACPRMEFPDIVEEFDLSFQLADAQTRALTWDCDDIAVIDRDYLRVALGWLPPDEDGGAWHLVAAVGPCETAAGCLLDDNSLTFLVDQIIARTQNVLPADAVLQGPASGPVGPELVDDIFDLLRLTATAACDTVAKPDIAGAASNVIPDGQAAPGFVPSPDDANTIDIATKAPPWQAVAGWLSKRADPSKPLRLTVHTLALTLMLYVPPLGASLFTYTMLRDIVPVSA</sequence>
<name>A0A967BCK5_9RHOB</name>
<proteinExistence type="predicted"/>
<comment type="caution">
    <text evidence="1">The sequence shown here is derived from an EMBL/GenBank/DDBJ whole genome shotgun (WGS) entry which is preliminary data.</text>
</comment>
<gene>
    <name evidence="1" type="ORF">HAT86_02930</name>
</gene>
<organism evidence="1 2">
    <name type="scientific">Roseovarius gahaiensis</name>
    <dbReference type="NCBI Taxonomy" id="2716691"/>
    <lineage>
        <taxon>Bacteria</taxon>
        <taxon>Pseudomonadati</taxon>
        <taxon>Pseudomonadota</taxon>
        <taxon>Alphaproteobacteria</taxon>
        <taxon>Rhodobacterales</taxon>
        <taxon>Roseobacteraceae</taxon>
        <taxon>Roseovarius</taxon>
    </lineage>
</organism>
<evidence type="ECO:0000313" key="1">
    <source>
        <dbReference type="EMBL" id="NHQ73421.1"/>
    </source>
</evidence>